<gene>
    <name evidence="3" type="ORF">CDCA_CDCA03G0973</name>
</gene>
<keyword evidence="1" id="KW-0328">Glycosyltransferase</keyword>
<dbReference type="InterPro" id="IPR035902">
    <property type="entry name" value="Nuc_phospho_transferase"/>
</dbReference>
<dbReference type="Proteomes" id="UP001301350">
    <property type="component" value="Unassembled WGS sequence"/>
</dbReference>
<keyword evidence="2" id="KW-0808">Transferase</keyword>
<accession>A0AAV9ISU4</accession>
<evidence type="ECO:0000256" key="2">
    <source>
        <dbReference type="ARBA" id="ARBA00022679"/>
    </source>
</evidence>
<proteinExistence type="predicted"/>
<dbReference type="GO" id="GO:0016757">
    <property type="term" value="F:glycosyltransferase activity"/>
    <property type="evidence" value="ECO:0007669"/>
    <property type="project" value="UniProtKB-KW"/>
</dbReference>
<evidence type="ECO:0000256" key="1">
    <source>
        <dbReference type="ARBA" id="ARBA00022676"/>
    </source>
</evidence>
<evidence type="ECO:0000313" key="3">
    <source>
        <dbReference type="EMBL" id="KAK4534948.1"/>
    </source>
</evidence>
<protein>
    <submittedName>
        <fullName evidence="3">Uncharacterized protein</fullName>
    </submittedName>
</protein>
<evidence type="ECO:0000313" key="4">
    <source>
        <dbReference type="Proteomes" id="UP001301350"/>
    </source>
</evidence>
<dbReference type="SUPFAM" id="SSF52418">
    <property type="entry name" value="Nucleoside phosphorylase/phosphoribosyltransferase catalytic domain"/>
    <property type="match status" value="1"/>
</dbReference>
<sequence>MWLLPLQTTANRSRASSACRHTGRRTGGRSLFRLRATALRDGIAAVAVGKHGARPIPPELVAPLLQQLEQVQNAVDDVGAAAAAGVVVDATGRLAEPWAGIAQRASFLASLFLKSHILEHEGELLQWCVRLAQTGRPAAVGRERNGCYASDMLQVLCPNLRADCDAYRLAVRLLSGEYLSTAEARQVARVVLGEPDAAFGDVDTSTAAASHLAFQVLVLHSMRVRHETAEELLGMALAMNDVVAPAFRQAPPGARFVQLAEPFDGFERAGTCLLTPLLAAQLQRRWGLAPVVAAVSDTAGPKYGPNLKQVLMELQRGEEASTPPGERVPTAHTLDEVCSSASSEPMDAAPLLIMVDQRDVCPPLHALAPLRRTIQKRPGWSTVEKYVNARPETCGLLIASAFHPPYTNRMIEVAIGLGLPAAIVVRKGLEGSLTVSHKSTVELACCARLPDGTYERTEMKIEPPGPRIPEEERFRRPLTAAENAALLREYLRYGRCADSAYFTSLAQATLSAFDEALQWVLARVQPLEAAPSAPTTVESSGYRR</sequence>
<name>A0AAV9ISU4_CYACA</name>
<dbReference type="EMBL" id="JANCYW010000003">
    <property type="protein sequence ID" value="KAK4534948.1"/>
    <property type="molecule type" value="Genomic_DNA"/>
</dbReference>
<organism evidence="3 4">
    <name type="scientific">Cyanidium caldarium</name>
    <name type="common">Red alga</name>
    <dbReference type="NCBI Taxonomy" id="2771"/>
    <lineage>
        <taxon>Eukaryota</taxon>
        <taxon>Rhodophyta</taxon>
        <taxon>Bangiophyceae</taxon>
        <taxon>Cyanidiales</taxon>
        <taxon>Cyanidiaceae</taxon>
        <taxon>Cyanidium</taxon>
    </lineage>
</organism>
<keyword evidence="4" id="KW-1185">Reference proteome</keyword>
<dbReference type="AlphaFoldDB" id="A0AAV9ISU4"/>
<comment type="caution">
    <text evidence="3">The sequence shown here is derived from an EMBL/GenBank/DDBJ whole genome shotgun (WGS) entry which is preliminary data.</text>
</comment>
<reference evidence="3 4" key="1">
    <citation type="submission" date="2022-07" db="EMBL/GenBank/DDBJ databases">
        <title>Genome-wide signatures of adaptation to extreme environments.</title>
        <authorList>
            <person name="Cho C.H."/>
            <person name="Yoon H.S."/>
        </authorList>
    </citation>
    <scope>NUCLEOTIDE SEQUENCE [LARGE SCALE GENOMIC DNA]</scope>
    <source>
        <strain evidence="3 4">DBV 063 E5</strain>
    </source>
</reference>
<dbReference type="Gene3D" id="3.40.1030.10">
    <property type="entry name" value="Nucleoside phosphorylase/phosphoribosyltransferase catalytic domain"/>
    <property type="match status" value="1"/>
</dbReference>